<evidence type="ECO:0000313" key="1">
    <source>
        <dbReference type="EMBL" id="GAA4047991.1"/>
    </source>
</evidence>
<accession>A0ABP7UNU6</accession>
<reference evidence="2" key="1">
    <citation type="journal article" date="2019" name="Int. J. Syst. Evol. Microbiol.">
        <title>The Global Catalogue of Microorganisms (GCM) 10K type strain sequencing project: providing services to taxonomists for standard genome sequencing and annotation.</title>
        <authorList>
            <consortium name="The Broad Institute Genomics Platform"/>
            <consortium name="The Broad Institute Genome Sequencing Center for Infectious Disease"/>
            <person name="Wu L."/>
            <person name="Ma J."/>
        </authorList>
    </citation>
    <scope>NUCLEOTIDE SEQUENCE [LARGE SCALE GENOMIC DNA]</scope>
    <source>
        <strain evidence="2">JCM 17225</strain>
    </source>
</reference>
<organism evidence="1 2">
    <name type="scientific">Hymenobacter glaciei</name>
    <dbReference type="NCBI Taxonomy" id="877209"/>
    <lineage>
        <taxon>Bacteria</taxon>
        <taxon>Pseudomonadati</taxon>
        <taxon>Bacteroidota</taxon>
        <taxon>Cytophagia</taxon>
        <taxon>Cytophagales</taxon>
        <taxon>Hymenobacteraceae</taxon>
        <taxon>Hymenobacter</taxon>
    </lineage>
</organism>
<name>A0ABP7UNU6_9BACT</name>
<dbReference type="RefSeq" id="WP_345057654.1">
    <property type="nucleotide sequence ID" value="NZ_BAABDK010000029.1"/>
</dbReference>
<sequence>MAHAEGPGLVYLLRSETDRQVILIDTQVDLSVLVRDTLGRLVPGAQLRLRGHSVPYDAIMGAFRRTGSSRLGLRDLTVGRRTTYHAPIRPAPAHSYIHIWNRAHELGHRLMYGWPVGYVSLPVPGPTMPRCPSAWPKP</sequence>
<protein>
    <submittedName>
        <fullName evidence="1">Uncharacterized protein</fullName>
    </submittedName>
</protein>
<comment type="caution">
    <text evidence="1">The sequence shown here is derived from an EMBL/GenBank/DDBJ whole genome shotgun (WGS) entry which is preliminary data.</text>
</comment>
<dbReference type="EMBL" id="BAABDK010000029">
    <property type="protein sequence ID" value="GAA4047991.1"/>
    <property type="molecule type" value="Genomic_DNA"/>
</dbReference>
<proteinExistence type="predicted"/>
<keyword evidence="2" id="KW-1185">Reference proteome</keyword>
<gene>
    <name evidence="1" type="ORF">GCM10022409_37910</name>
</gene>
<evidence type="ECO:0000313" key="2">
    <source>
        <dbReference type="Proteomes" id="UP001501469"/>
    </source>
</evidence>
<dbReference type="Proteomes" id="UP001501469">
    <property type="component" value="Unassembled WGS sequence"/>
</dbReference>